<dbReference type="Pfam" id="PF03150">
    <property type="entry name" value="CCP_MauG"/>
    <property type="match status" value="1"/>
</dbReference>
<feature type="domain" description="Cytochrome c" evidence="9">
    <location>
        <begin position="43"/>
        <end position="179"/>
    </location>
</feature>
<proteinExistence type="predicted"/>
<dbReference type="EMBL" id="JAPNKA010000001">
    <property type="protein sequence ID" value="MCY1078144.1"/>
    <property type="molecule type" value="Genomic_DNA"/>
</dbReference>
<dbReference type="InterPro" id="IPR036909">
    <property type="entry name" value="Cyt_c-like_dom_sf"/>
</dbReference>
<keyword evidence="2 8" id="KW-0349">Heme</keyword>
<dbReference type="PANTHER" id="PTHR30600:SF14">
    <property type="entry name" value="CYTOCHROME C PEROXIDASE"/>
    <property type="match status" value="1"/>
</dbReference>
<reference evidence="10 11" key="1">
    <citation type="submission" date="2022-11" db="EMBL/GenBank/DDBJ databases">
        <title>Minimal conservation of predation-associated metabolite biosynthetic gene clusters underscores biosynthetic potential of Myxococcota including descriptions for ten novel species: Archangium lansinium sp. nov., Myxococcus landrumus sp. nov., Nannocystis bai.</title>
        <authorList>
            <person name="Ahearne A."/>
            <person name="Stevens C."/>
            <person name="Phillips K."/>
        </authorList>
    </citation>
    <scope>NUCLEOTIDE SEQUENCE [LARGE SCALE GENOMIC DNA]</scope>
    <source>
        <strain evidence="10 11">MIWBW</strain>
    </source>
</reference>
<dbReference type="SUPFAM" id="SSF46626">
    <property type="entry name" value="Cytochrome c"/>
    <property type="match status" value="2"/>
</dbReference>
<keyword evidence="5" id="KW-0574">Periplasm</keyword>
<evidence type="ECO:0000313" key="10">
    <source>
        <dbReference type="EMBL" id="MCY1078144.1"/>
    </source>
</evidence>
<dbReference type="PANTHER" id="PTHR30600">
    <property type="entry name" value="CYTOCHROME C PEROXIDASE-RELATED"/>
    <property type="match status" value="1"/>
</dbReference>
<comment type="subcellular location">
    <subcellularLocation>
        <location evidence="1">Periplasm</location>
    </subcellularLocation>
</comment>
<evidence type="ECO:0000256" key="8">
    <source>
        <dbReference type="PROSITE-ProRule" id="PRU00433"/>
    </source>
</evidence>
<dbReference type="InterPro" id="IPR009056">
    <property type="entry name" value="Cyt_c-like_dom"/>
</dbReference>
<keyword evidence="7 8" id="KW-0408">Iron</keyword>
<evidence type="ECO:0000256" key="6">
    <source>
        <dbReference type="ARBA" id="ARBA00023002"/>
    </source>
</evidence>
<dbReference type="NCBIfam" id="TIGR04039">
    <property type="entry name" value="MXAN_0977_Heme2"/>
    <property type="match status" value="1"/>
</dbReference>
<gene>
    <name evidence="10" type="ORF">OV287_27075</name>
</gene>
<evidence type="ECO:0000256" key="2">
    <source>
        <dbReference type="ARBA" id="ARBA00022617"/>
    </source>
</evidence>
<protein>
    <submittedName>
        <fullName evidence="10">Di-heme enzyme</fullName>
    </submittedName>
</protein>
<keyword evidence="3 8" id="KW-0479">Metal-binding</keyword>
<feature type="domain" description="Cytochrome c" evidence="9">
    <location>
        <begin position="203"/>
        <end position="350"/>
    </location>
</feature>
<sequence>MYLGLSLLLATGCGNTTPEPYEWKLPAGFPDPAVPEDNPMSTAKVELGRYLFHDKRLSANGTQSCASCHRQEYAFTDGRTTALGSTGEHHRRNSMSLANVAYAASLTWVNPVVPGLEAQALVPIFGEHPVELGLAGQEELLLQRLSGDARYPKLFAKAFPEQKQPVSVVSVVRAIAAFERTLLSGGSPYDRYSYRGERDALSVSAKRGMRLFFSERLKCFRCHQGFAFTDSVKHKLMVFPEITFHNTNLYNVDGHGAYPATDQGLVEFTGKPEDMGRYLAPTLRNIAVTAPYMHDGSIATLSEVIDHYAAGGRASAQGGALSPIQSEFVRGFTLTAQEKQDLLTFLEALTDTEFLMEPRFSDPLASVP</sequence>
<keyword evidence="4" id="KW-0732">Signal</keyword>
<evidence type="ECO:0000256" key="3">
    <source>
        <dbReference type="ARBA" id="ARBA00022723"/>
    </source>
</evidence>
<keyword evidence="11" id="KW-1185">Reference proteome</keyword>
<evidence type="ECO:0000313" key="11">
    <source>
        <dbReference type="Proteomes" id="UP001207654"/>
    </source>
</evidence>
<accession>A0ABT4AB27</accession>
<dbReference type="InterPro" id="IPR023929">
    <property type="entry name" value="MbnH-like"/>
</dbReference>
<evidence type="ECO:0000256" key="5">
    <source>
        <dbReference type="ARBA" id="ARBA00022764"/>
    </source>
</evidence>
<dbReference type="PROSITE" id="PS51007">
    <property type="entry name" value="CYTC"/>
    <property type="match status" value="2"/>
</dbReference>
<comment type="caution">
    <text evidence="10">The sequence shown here is derived from an EMBL/GenBank/DDBJ whole genome shotgun (WGS) entry which is preliminary data.</text>
</comment>
<dbReference type="InterPro" id="IPR004852">
    <property type="entry name" value="Di-haem_cyt_c_peroxidsae"/>
</dbReference>
<evidence type="ECO:0000256" key="1">
    <source>
        <dbReference type="ARBA" id="ARBA00004418"/>
    </source>
</evidence>
<keyword evidence="6" id="KW-0560">Oxidoreductase</keyword>
<evidence type="ECO:0000256" key="7">
    <source>
        <dbReference type="ARBA" id="ARBA00023004"/>
    </source>
</evidence>
<evidence type="ECO:0000259" key="9">
    <source>
        <dbReference type="PROSITE" id="PS51007"/>
    </source>
</evidence>
<name>A0ABT4AB27_9BACT</name>
<dbReference type="InterPro" id="IPR026259">
    <property type="entry name" value="MauG/Cytc_peroxidase"/>
</dbReference>
<dbReference type="PIRSF" id="PIRSF000294">
    <property type="entry name" value="Cytochrome-c_peroxidase"/>
    <property type="match status" value="1"/>
</dbReference>
<dbReference type="Pfam" id="PF21419">
    <property type="entry name" value="RoxA-like_Cyt-c"/>
    <property type="match status" value="1"/>
</dbReference>
<dbReference type="InterPro" id="IPR051395">
    <property type="entry name" value="Cytochrome_c_Peroxidase/MauG"/>
</dbReference>
<dbReference type="Gene3D" id="1.10.760.10">
    <property type="entry name" value="Cytochrome c-like domain"/>
    <property type="match status" value="2"/>
</dbReference>
<organism evidence="10 11">
    <name type="scientific">Archangium lansingense</name>
    <dbReference type="NCBI Taxonomy" id="2995310"/>
    <lineage>
        <taxon>Bacteria</taxon>
        <taxon>Pseudomonadati</taxon>
        <taxon>Myxococcota</taxon>
        <taxon>Myxococcia</taxon>
        <taxon>Myxococcales</taxon>
        <taxon>Cystobacterineae</taxon>
        <taxon>Archangiaceae</taxon>
        <taxon>Archangium</taxon>
    </lineage>
</organism>
<dbReference type="Proteomes" id="UP001207654">
    <property type="component" value="Unassembled WGS sequence"/>
</dbReference>
<evidence type="ECO:0000256" key="4">
    <source>
        <dbReference type="ARBA" id="ARBA00022729"/>
    </source>
</evidence>